<feature type="transmembrane region" description="Helical" evidence="7">
    <location>
        <begin position="46"/>
        <end position="65"/>
    </location>
</feature>
<evidence type="ECO:0000256" key="1">
    <source>
        <dbReference type="ARBA" id="ARBA00004651"/>
    </source>
</evidence>
<name>A0A1N6EUP2_9RHOB</name>
<dbReference type="GO" id="GO:0005886">
    <property type="term" value="C:plasma membrane"/>
    <property type="evidence" value="ECO:0007669"/>
    <property type="project" value="UniProtKB-SubCell"/>
</dbReference>
<reference evidence="9" key="1">
    <citation type="submission" date="2016-11" db="EMBL/GenBank/DDBJ databases">
        <authorList>
            <person name="Varghese N."/>
            <person name="Submissions S."/>
        </authorList>
    </citation>
    <scope>NUCLEOTIDE SEQUENCE [LARGE SCALE GENOMIC DNA]</scope>
    <source>
        <strain evidence="9">DSM 29440</strain>
    </source>
</reference>
<evidence type="ECO:0000256" key="7">
    <source>
        <dbReference type="RuleBase" id="RU362048"/>
    </source>
</evidence>
<dbReference type="OrthoDB" id="21094at2"/>
<keyword evidence="9" id="KW-1185">Reference proteome</keyword>
<protein>
    <recommendedName>
        <fullName evidence="7">UPF0056 membrane protein</fullName>
    </recommendedName>
</protein>
<comment type="similarity">
    <text evidence="2 7">Belongs to the UPF0056 (MarC) family.</text>
</comment>
<dbReference type="NCBIfam" id="TIGR00427">
    <property type="entry name" value="NAAT family transporter"/>
    <property type="match status" value="1"/>
</dbReference>
<evidence type="ECO:0000256" key="3">
    <source>
        <dbReference type="ARBA" id="ARBA00022475"/>
    </source>
</evidence>
<proteinExistence type="inferred from homology"/>
<organism evidence="8 9">
    <name type="scientific">Vannielia litorea</name>
    <dbReference type="NCBI Taxonomy" id="1217970"/>
    <lineage>
        <taxon>Bacteria</taxon>
        <taxon>Pseudomonadati</taxon>
        <taxon>Pseudomonadota</taxon>
        <taxon>Alphaproteobacteria</taxon>
        <taxon>Rhodobacterales</taxon>
        <taxon>Paracoccaceae</taxon>
        <taxon>Vannielia</taxon>
    </lineage>
</organism>
<evidence type="ECO:0000256" key="4">
    <source>
        <dbReference type="ARBA" id="ARBA00022692"/>
    </source>
</evidence>
<feature type="transmembrane region" description="Helical" evidence="7">
    <location>
        <begin position="186"/>
        <end position="206"/>
    </location>
</feature>
<feature type="transmembrane region" description="Helical" evidence="7">
    <location>
        <begin position="12"/>
        <end position="34"/>
    </location>
</feature>
<feature type="transmembrane region" description="Helical" evidence="7">
    <location>
        <begin position="112"/>
        <end position="133"/>
    </location>
</feature>
<keyword evidence="4 7" id="KW-0812">Transmembrane</keyword>
<keyword evidence="5 7" id="KW-1133">Transmembrane helix</keyword>
<evidence type="ECO:0000256" key="6">
    <source>
        <dbReference type="ARBA" id="ARBA00023136"/>
    </source>
</evidence>
<feature type="transmembrane region" description="Helical" evidence="7">
    <location>
        <begin position="145"/>
        <end position="165"/>
    </location>
</feature>
<keyword evidence="6 7" id="KW-0472">Membrane</keyword>
<gene>
    <name evidence="8" type="ORF">SAMN05444002_1114</name>
</gene>
<dbReference type="InterPro" id="IPR002771">
    <property type="entry name" value="Multi_antbiot-R_MarC"/>
</dbReference>
<dbReference type="Pfam" id="PF01914">
    <property type="entry name" value="MarC"/>
    <property type="match status" value="1"/>
</dbReference>
<evidence type="ECO:0000256" key="5">
    <source>
        <dbReference type="ARBA" id="ARBA00022989"/>
    </source>
</evidence>
<keyword evidence="3" id="KW-1003">Cell membrane</keyword>
<accession>A0A1N6EUP2</accession>
<evidence type="ECO:0000313" key="9">
    <source>
        <dbReference type="Proteomes" id="UP000184932"/>
    </source>
</evidence>
<sequence length="209" mass="21705">MLPFEQLLQEFITLWVVIDPIGTVPVFLAVTAGLTTRARRKVAIKAVIVAGSVLLAFMVAGQVILEALGLGLPSFQIAGGLVLFLFALSMIFGPGKPEAEIAEAEESTTQTAIHPVAIPSIASPGAMLAVVVLTDNDRFSISHQAQTAGILLVILAVTLVFLYLASPILKLIGPAGASIISRVMGMILAAVAVDAVLRGLVQIGALSPF</sequence>
<dbReference type="PANTHER" id="PTHR33508">
    <property type="entry name" value="UPF0056 MEMBRANE PROTEIN YHCE"/>
    <property type="match status" value="1"/>
</dbReference>
<dbReference type="EMBL" id="FSRL01000001">
    <property type="protein sequence ID" value="SIN86684.1"/>
    <property type="molecule type" value="Genomic_DNA"/>
</dbReference>
<evidence type="ECO:0000256" key="2">
    <source>
        <dbReference type="ARBA" id="ARBA00009784"/>
    </source>
</evidence>
<dbReference type="STRING" id="1217970.SAMN05444002_1114"/>
<feature type="transmembrane region" description="Helical" evidence="7">
    <location>
        <begin position="71"/>
        <end position="92"/>
    </location>
</feature>
<dbReference type="AlphaFoldDB" id="A0A1N6EUP2"/>
<dbReference type="RefSeq" id="WP_074255219.1">
    <property type="nucleotide sequence ID" value="NZ_FSRL01000001.1"/>
</dbReference>
<dbReference type="PANTHER" id="PTHR33508:SF1">
    <property type="entry name" value="UPF0056 MEMBRANE PROTEIN YHCE"/>
    <property type="match status" value="1"/>
</dbReference>
<evidence type="ECO:0000313" key="8">
    <source>
        <dbReference type="EMBL" id="SIN86684.1"/>
    </source>
</evidence>
<dbReference type="Proteomes" id="UP000184932">
    <property type="component" value="Unassembled WGS sequence"/>
</dbReference>
<comment type="subcellular location">
    <subcellularLocation>
        <location evidence="1 7">Cell membrane</location>
        <topology evidence="1 7">Multi-pass membrane protein</topology>
    </subcellularLocation>
</comment>